<accession>A0A7Y4L8Z9</accession>
<dbReference type="Gene3D" id="3.40.50.300">
    <property type="entry name" value="P-loop containing nucleotide triphosphate hydrolases"/>
    <property type="match status" value="1"/>
</dbReference>
<dbReference type="Proteomes" id="UP000541421">
    <property type="component" value="Unassembled WGS sequence"/>
</dbReference>
<evidence type="ECO:0000256" key="4">
    <source>
        <dbReference type="ARBA" id="ARBA00022840"/>
    </source>
</evidence>
<keyword evidence="4 8" id="KW-0067">ATP-binding</keyword>
<gene>
    <name evidence="8" type="ORF">HKX40_03270</name>
</gene>
<dbReference type="PROSITE" id="PS00211">
    <property type="entry name" value="ABC_TRANSPORTER_1"/>
    <property type="match status" value="1"/>
</dbReference>
<dbReference type="SUPFAM" id="SSF52540">
    <property type="entry name" value="P-loop containing nucleoside triphosphate hydrolases"/>
    <property type="match status" value="1"/>
</dbReference>
<dbReference type="PANTHER" id="PTHR42794:SF1">
    <property type="entry name" value="HEMIN IMPORT ATP-BINDING PROTEIN HMUV"/>
    <property type="match status" value="1"/>
</dbReference>
<dbReference type="InterPro" id="IPR017871">
    <property type="entry name" value="ABC_transporter-like_CS"/>
</dbReference>
<dbReference type="InterPro" id="IPR003593">
    <property type="entry name" value="AAA+_ATPase"/>
</dbReference>
<keyword evidence="2" id="KW-0472">Membrane</keyword>
<sequence>MKHQHSPSSSYQSTVTSAPTVKYLLEAQHVTVTGHAGQTILDKADIQVLPGEMVALLGANGAGKSTFTAVIAGENLALPIPSGKVQLNELNVRQTPPKILAQHRAVLTQNTQLDFNLAVLDIVEMGAYPFSNISNLDEVVQQALTWANIKHLTHRPYQQLSGGEKQRVQFARVLVQLLLQHDIHQPRYCLLDEPTSSLDPKHQQSLLKTLKQLAKELHIGVFLVLHDVNLAAFYCDRLVLLSQGKTITQGPPKEVLNADNLEATYGLRGHPFPHPLSPDKVFIVWEEVE</sequence>
<evidence type="ECO:0000256" key="5">
    <source>
        <dbReference type="ARBA" id="ARBA00022967"/>
    </source>
</evidence>
<evidence type="ECO:0000256" key="2">
    <source>
        <dbReference type="ARBA" id="ARBA00022475"/>
    </source>
</evidence>
<evidence type="ECO:0000256" key="6">
    <source>
        <dbReference type="ARBA" id="ARBA00037066"/>
    </source>
</evidence>
<comment type="function">
    <text evidence="6">Part of the ABC transporter complex HmuTUV involved in hemin import. Responsible for energy coupling to the transport system.</text>
</comment>
<dbReference type="PANTHER" id="PTHR42794">
    <property type="entry name" value="HEMIN IMPORT ATP-BINDING PROTEIN HMUV"/>
    <property type="match status" value="1"/>
</dbReference>
<evidence type="ECO:0000256" key="1">
    <source>
        <dbReference type="ARBA" id="ARBA00022448"/>
    </source>
</evidence>
<dbReference type="AlphaFoldDB" id="A0A7Y4L8Z9"/>
<evidence type="ECO:0000256" key="3">
    <source>
        <dbReference type="ARBA" id="ARBA00022741"/>
    </source>
</evidence>
<name>A0A7Y4L8Z9_9BURK</name>
<dbReference type="InterPro" id="IPR027417">
    <property type="entry name" value="P-loop_NTPase"/>
</dbReference>
<evidence type="ECO:0000313" key="9">
    <source>
        <dbReference type="Proteomes" id="UP000541421"/>
    </source>
</evidence>
<proteinExistence type="predicted"/>
<keyword evidence="3" id="KW-0547">Nucleotide-binding</keyword>
<dbReference type="PROSITE" id="PS50893">
    <property type="entry name" value="ABC_TRANSPORTER_2"/>
    <property type="match status" value="1"/>
</dbReference>
<dbReference type="InterPro" id="IPR003439">
    <property type="entry name" value="ABC_transporter-like_ATP-bd"/>
</dbReference>
<organism evidence="8 9">
    <name type="scientific">Pelistega europaea</name>
    <dbReference type="NCBI Taxonomy" id="106147"/>
    <lineage>
        <taxon>Bacteria</taxon>
        <taxon>Pseudomonadati</taxon>
        <taxon>Pseudomonadota</taxon>
        <taxon>Betaproteobacteria</taxon>
        <taxon>Burkholderiales</taxon>
        <taxon>Alcaligenaceae</taxon>
        <taxon>Pelistega</taxon>
    </lineage>
</organism>
<feature type="domain" description="ABC transporter" evidence="7">
    <location>
        <begin position="25"/>
        <end position="268"/>
    </location>
</feature>
<dbReference type="CDD" id="cd03214">
    <property type="entry name" value="ABC_Iron-Siderophores_B12_Hemin"/>
    <property type="match status" value="1"/>
</dbReference>
<reference evidence="8 9" key="1">
    <citation type="submission" date="2020-05" db="EMBL/GenBank/DDBJ databases">
        <authorList>
            <person name="Niu N."/>
        </authorList>
    </citation>
    <scope>NUCLEOTIDE SEQUENCE [LARGE SCALE GENOMIC DNA]</scope>
    <source>
        <strain evidence="8 9">LMG10982</strain>
    </source>
</reference>
<keyword evidence="9" id="KW-1185">Reference proteome</keyword>
<dbReference type="EMBL" id="JABGBO010000003">
    <property type="protein sequence ID" value="NOL49165.1"/>
    <property type="molecule type" value="Genomic_DNA"/>
</dbReference>
<evidence type="ECO:0000259" key="7">
    <source>
        <dbReference type="PROSITE" id="PS50893"/>
    </source>
</evidence>
<dbReference type="Pfam" id="PF00005">
    <property type="entry name" value="ABC_tran"/>
    <property type="match status" value="1"/>
</dbReference>
<dbReference type="NCBIfam" id="NF010068">
    <property type="entry name" value="PRK13548.1"/>
    <property type="match status" value="1"/>
</dbReference>
<dbReference type="GO" id="GO:0005524">
    <property type="term" value="F:ATP binding"/>
    <property type="evidence" value="ECO:0007669"/>
    <property type="project" value="UniProtKB-KW"/>
</dbReference>
<keyword evidence="1" id="KW-0813">Transport</keyword>
<protein>
    <submittedName>
        <fullName evidence="8">Heme ABC transporter ATP-binding protein</fullName>
    </submittedName>
</protein>
<keyword evidence="5" id="KW-1278">Translocase</keyword>
<comment type="caution">
    <text evidence="8">The sequence shown here is derived from an EMBL/GenBank/DDBJ whole genome shotgun (WGS) entry which is preliminary data.</text>
</comment>
<evidence type="ECO:0000313" key="8">
    <source>
        <dbReference type="EMBL" id="NOL49165.1"/>
    </source>
</evidence>
<dbReference type="RefSeq" id="WP_171588141.1">
    <property type="nucleotide sequence ID" value="NZ_JABGBO010000003.1"/>
</dbReference>
<dbReference type="GO" id="GO:0016887">
    <property type="term" value="F:ATP hydrolysis activity"/>
    <property type="evidence" value="ECO:0007669"/>
    <property type="project" value="InterPro"/>
</dbReference>
<keyword evidence="2" id="KW-1003">Cell membrane</keyword>
<dbReference type="SMART" id="SM00382">
    <property type="entry name" value="AAA"/>
    <property type="match status" value="1"/>
</dbReference>